<dbReference type="InterPro" id="IPR005182">
    <property type="entry name" value="YdbS-like_PH"/>
</dbReference>
<keyword evidence="2" id="KW-0472">Membrane</keyword>
<keyword evidence="5" id="KW-1185">Reference proteome</keyword>
<evidence type="ECO:0000256" key="1">
    <source>
        <dbReference type="SAM" id="MobiDB-lite"/>
    </source>
</evidence>
<feature type="region of interest" description="Disordered" evidence="1">
    <location>
        <begin position="135"/>
        <end position="202"/>
    </location>
</feature>
<proteinExistence type="predicted"/>
<dbReference type="EMBL" id="FOCX01000003">
    <property type="protein sequence ID" value="SEN52107.1"/>
    <property type="molecule type" value="Genomic_DNA"/>
</dbReference>
<name>A0A1H8H8K2_9EURY</name>
<evidence type="ECO:0000313" key="4">
    <source>
        <dbReference type="EMBL" id="SEN52107.1"/>
    </source>
</evidence>
<dbReference type="Pfam" id="PF03703">
    <property type="entry name" value="bPH_2"/>
    <property type="match status" value="1"/>
</dbReference>
<feature type="compositionally biased region" description="Acidic residues" evidence="1">
    <location>
        <begin position="155"/>
        <end position="168"/>
    </location>
</feature>
<sequence length="202" mass="21940">MATEPPESSDAAASEFDWLTLDDGEHVQWSSNPHVYSIVPALIVGLPLSLLLIGIPIVVGAYLNRENTVYLLTNDALYRKSGILSRDVQKIEFGKVQNISYSQGALGNYFGYGTVDISTAGGTGVEMQFRAVPDPKAVQQRINEQSRRARGTGGGEDDDASEDPEQILDDIRTELRAIRSAVEADGQATRPTDPEGDDDERS</sequence>
<evidence type="ECO:0000313" key="5">
    <source>
        <dbReference type="Proteomes" id="UP000198775"/>
    </source>
</evidence>
<dbReference type="Proteomes" id="UP000198775">
    <property type="component" value="Unassembled WGS sequence"/>
</dbReference>
<keyword evidence="2" id="KW-0812">Transmembrane</keyword>
<dbReference type="RefSeq" id="WP_092658374.1">
    <property type="nucleotide sequence ID" value="NZ_FOCX01000003.1"/>
</dbReference>
<gene>
    <name evidence="4" type="ORF">SAMN05216388_1003308</name>
</gene>
<organism evidence="4 5">
    <name type="scientific">Halorientalis persicus</name>
    <dbReference type="NCBI Taxonomy" id="1367881"/>
    <lineage>
        <taxon>Archaea</taxon>
        <taxon>Methanobacteriati</taxon>
        <taxon>Methanobacteriota</taxon>
        <taxon>Stenosarchaea group</taxon>
        <taxon>Halobacteria</taxon>
        <taxon>Halobacteriales</taxon>
        <taxon>Haloarculaceae</taxon>
        <taxon>Halorientalis</taxon>
    </lineage>
</organism>
<feature type="transmembrane region" description="Helical" evidence="2">
    <location>
        <begin position="38"/>
        <end position="63"/>
    </location>
</feature>
<dbReference type="OrthoDB" id="203544at2157"/>
<evidence type="ECO:0000256" key="2">
    <source>
        <dbReference type="SAM" id="Phobius"/>
    </source>
</evidence>
<dbReference type="PANTHER" id="PTHR37938">
    <property type="entry name" value="BLL0215 PROTEIN"/>
    <property type="match status" value="1"/>
</dbReference>
<keyword evidence="2" id="KW-1133">Transmembrane helix</keyword>
<feature type="domain" description="YdbS-like PH" evidence="3">
    <location>
        <begin position="67"/>
        <end position="142"/>
    </location>
</feature>
<accession>A0A1H8H8K2</accession>
<reference evidence="5" key="1">
    <citation type="submission" date="2016-10" db="EMBL/GenBank/DDBJ databases">
        <authorList>
            <person name="Varghese N."/>
            <person name="Submissions S."/>
        </authorList>
    </citation>
    <scope>NUCLEOTIDE SEQUENCE [LARGE SCALE GENOMIC DNA]</scope>
    <source>
        <strain evidence="5">IBRC-M 10043</strain>
    </source>
</reference>
<dbReference type="PANTHER" id="PTHR37938:SF1">
    <property type="entry name" value="BLL0215 PROTEIN"/>
    <property type="match status" value="1"/>
</dbReference>
<evidence type="ECO:0000259" key="3">
    <source>
        <dbReference type="Pfam" id="PF03703"/>
    </source>
</evidence>
<protein>
    <submittedName>
        <fullName evidence="4">PH domain-containing protein</fullName>
    </submittedName>
</protein>
<dbReference type="AlphaFoldDB" id="A0A1H8H8K2"/>